<name>A0ABY8G6U7_9GAMM</name>
<sequence length="409" mass="44972">MSIDIEANSKSENNGPGICFLLLLILGGVVFFIPESIVFALPVVIGSSFLYFIWYLISQRYLGNILGSMIISVILMGIAAAIPVIGWILLLIWILYNIAKTFESIKTLLPDALYSTVLYGCLLFPAIQNIAMTKTYTIACGVVYVITAVLYCSRLTQQAANTKQSIFYFSIMWLSVPFIALMFISIVASLRAAFRTVLTPVQTVVKTPQNVSAHMRGGVHVNAYTRTVTTIQHSVTSQTMPGIGVVGASMVGSVSETSTPTPKQALPLPVNTPDEGELAHYVTNKDHSFYRYDGLNPKKISNFIQAVNRRQSLPPLAEEAVLFYYDETVFGQGDHGLVLTDEGVYCVLGKLYETFYARFNDVSKVAISGSFNKKIILHMKNGRKNTIELTQSNAGAKKIYALLSIAVQQ</sequence>
<organism evidence="2 3">
    <name type="scientific">Dickeya lacustris</name>
    <dbReference type="NCBI Taxonomy" id="2259638"/>
    <lineage>
        <taxon>Bacteria</taxon>
        <taxon>Pseudomonadati</taxon>
        <taxon>Pseudomonadota</taxon>
        <taxon>Gammaproteobacteria</taxon>
        <taxon>Enterobacterales</taxon>
        <taxon>Pectobacteriaceae</taxon>
        <taxon>Dickeya</taxon>
    </lineage>
</organism>
<gene>
    <name evidence="2" type="ORF">O1Q98_19130</name>
</gene>
<reference evidence="2 3" key="1">
    <citation type="submission" date="2022-12" db="EMBL/GenBank/DDBJ databases">
        <title>Complete genome sequencing of Dickeya lacustris type strain LMG30899.</title>
        <authorList>
            <person name="Dobhal S."/>
            <person name="Arizala D."/>
            <person name="Arif M."/>
        </authorList>
    </citation>
    <scope>NUCLEOTIDE SEQUENCE [LARGE SCALE GENOMIC DNA]</scope>
    <source>
        <strain evidence="2 3">LMG30899</strain>
    </source>
</reference>
<keyword evidence="1" id="KW-0472">Membrane</keyword>
<evidence type="ECO:0000313" key="2">
    <source>
        <dbReference type="EMBL" id="WFN55658.1"/>
    </source>
</evidence>
<evidence type="ECO:0000313" key="3">
    <source>
        <dbReference type="Proteomes" id="UP001219630"/>
    </source>
</evidence>
<feature type="transmembrane region" description="Helical" evidence="1">
    <location>
        <begin position="133"/>
        <end position="153"/>
    </location>
</feature>
<proteinExistence type="predicted"/>
<feature type="transmembrane region" description="Helical" evidence="1">
    <location>
        <begin position="165"/>
        <end position="190"/>
    </location>
</feature>
<feature type="transmembrane region" description="Helical" evidence="1">
    <location>
        <begin position="38"/>
        <end position="57"/>
    </location>
</feature>
<accession>A0ABY8G6U7</accession>
<keyword evidence="1" id="KW-1133">Transmembrane helix</keyword>
<keyword evidence="3" id="KW-1185">Reference proteome</keyword>
<feature type="transmembrane region" description="Helical" evidence="1">
    <location>
        <begin position="108"/>
        <end position="127"/>
    </location>
</feature>
<keyword evidence="1" id="KW-0812">Transmembrane</keyword>
<dbReference type="RefSeq" id="WP_125259961.1">
    <property type="nucleotide sequence ID" value="NZ_CP114280.1"/>
</dbReference>
<dbReference type="Proteomes" id="UP001219630">
    <property type="component" value="Chromosome"/>
</dbReference>
<evidence type="ECO:0000256" key="1">
    <source>
        <dbReference type="SAM" id="Phobius"/>
    </source>
</evidence>
<dbReference type="EMBL" id="CP114280">
    <property type="protein sequence ID" value="WFN55658.1"/>
    <property type="molecule type" value="Genomic_DNA"/>
</dbReference>
<feature type="transmembrane region" description="Helical" evidence="1">
    <location>
        <begin position="69"/>
        <end position="96"/>
    </location>
</feature>
<protein>
    <submittedName>
        <fullName evidence="2">Uncharacterized protein</fullName>
    </submittedName>
</protein>
<feature type="transmembrane region" description="Helical" evidence="1">
    <location>
        <begin position="15"/>
        <end position="33"/>
    </location>
</feature>